<dbReference type="KEGG" id="rch:RUM_04160"/>
<feature type="transmembrane region" description="Helical" evidence="1">
    <location>
        <begin position="211"/>
        <end position="228"/>
    </location>
</feature>
<keyword evidence="1" id="KW-0472">Membrane</keyword>
<dbReference type="STRING" id="213810.RUM_04160"/>
<dbReference type="Proteomes" id="UP000007054">
    <property type="component" value="Chromosome"/>
</dbReference>
<dbReference type="InterPro" id="IPR050469">
    <property type="entry name" value="Diguanylate_Cyclase"/>
</dbReference>
<dbReference type="PROSITE" id="PS50887">
    <property type="entry name" value="GGDEF"/>
    <property type="match status" value="1"/>
</dbReference>
<dbReference type="GO" id="GO:0052621">
    <property type="term" value="F:diguanylate cyclase activity"/>
    <property type="evidence" value="ECO:0007669"/>
    <property type="project" value="TreeGrafter"/>
</dbReference>
<feature type="domain" description="GGDEF" evidence="2">
    <location>
        <begin position="433"/>
        <end position="568"/>
    </location>
</feature>
<protein>
    <submittedName>
        <fullName evidence="3">Diguanylate cyclase (GGDEF) domain</fullName>
    </submittedName>
</protein>
<keyword evidence="1" id="KW-1133">Transmembrane helix</keyword>
<sequence>MNTRYTHRFFFVAYLVMLACTLLLSGINARRTTGEESPYWGRSAQSFSQGWQDEQGDAVDPGQLNVEKDHPRSEWYEIHAELPQVLPADATLSFRSLYLRFTVIIGEHEIYSYGMEPSHVFGNSPGTCWHHIPLSGTYAGQTLTIRYATSYNASNECFADMELAGGAQLIVDAVRQGLPGLIASGLLLFLGVVFMLVDLPANRIMHRPNHGLLYLGILAVVVGLWSFTETHVPDLFVTSQQALNVFSLMLLSLTPIPIGLFLFECLMIWKERLFYIGFGLSVLEFVVCLILYMSGVTDYMRTLFITQGLILYFLILIVYTVAINIRDRERSRMEKGLILSGISIMGVCVGADLILSKLSYHLDNARFTRVGMILFILLFGVLNILQAMTQVKENSQLELVSQLAYKDGLTGIGNRTAFNERLAGLETMRQQIDPVSLVMLDVNNLKTANDKFGHQQGDILIKGASGVIHGAFAGLGTTYRIGGDEFAVVISSSTGREGIESALRIMQKDTDRFNENEICAVPLSIAWGYACAQSPEDPISRIMEEADEAMYARKREMKQKMGQAPVVR</sequence>
<reference evidence="3" key="1">
    <citation type="submission" date="2010-03" db="EMBL/GenBank/DDBJ databases">
        <title>The genome sequence of Ruminococcus sp. 18P13.</title>
        <authorList>
            <consortium name="metaHIT consortium -- http://www.metahit.eu/"/>
            <person name="Pajon A."/>
            <person name="Turner K."/>
            <person name="Parkhill J."/>
            <person name="Bernalier A."/>
        </authorList>
    </citation>
    <scope>NUCLEOTIDE SEQUENCE [LARGE SCALE GENOMIC DNA]</scope>
    <source>
        <strain evidence="3">Type strain: 18P13</strain>
    </source>
</reference>
<name>D4LAK6_RUMC1</name>
<dbReference type="GeneID" id="83155248"/>
<feature type="transmembrane region" description="Helical" evidence="1">
    <location>
        <begin position="248"/>
        <end position="266"/>
    </location>
</feature>
<dbReference type="Pfam" id="PF00990">
    <property type="entry name" value="GGDEF"/>
    <property type="match status" value="1"/>
</dbReference>
<proteinExistence type="predicted"/>
<dbReference type="PROSITE" id="PS51257">
    <property type="entry name" value="PROKAR_LIPOPROTEIN"/>
    <property type="match status" value="1"/>
</dbReference>
<keyword evidence="4" id="KW-1185">Reference proteome</keyword>
<dbReference type="PANTHER" id="PTHR45138">
    <property type="entry name" value="REGULATORY COMPONENTS OF SENSORY TRANSDUCTION SYSTEM"/>
    <property type="match status" value="1"/>
</dbReference>
<dbReference type="SUPFAM" id="SSF55073">
    <property type="entry name" value="Nucleotide cyclase"/>
    <property type="match status" value="1"/>
</dbReference>
<dbReference type="AlphaFoldDB" id="D4LAK6"/>
<evidence type="ECO:0000313" key="3">
    <source>
        <dbReference type="EMBL" id="CBL16651.1"/>
    </source>
</evidence>
<dbReference type="SMART" id="SM00267">
    <property type="entry name" value="GGDEF"/>
    <property type="match status" value="1"/>
</dbReference>
<reference evidence="3" key="2">
    <citation type="submission" date="2010-03" db="EMBL/GenBank/DDBJ databases">
        <authorList>
            <person name="Pajon A."/>
        </authorList>
    </citation>
    <scope>NUCLEOTIDE SEQUENCE</scope>
    <source>
        <strain evidence="3">Type strain: 18P13</strain>
    </source>
</reference>
<gene>
    <name evidence="3" type="ordered locus">RUM_04160</name>
</gene>
<dbReference type="RefSeq" id="WP_015557558.1">
    <property type="nucleotide sequence ID" value="NC_021039.1"/>
</dbReference>
<accession>D4LAK6</accession>
<feature type="transmembrane region" description="Helical" evidence="1">
    <location>
        <begin position="337"/>
        <end position="355"/>
    </location>
</feature>
<dbReference type="InterPro" id="IPR029787">
    <property type="entry name" value="Nucleotide_cyclase"/>
</dbReference>
<dbReference type="InterPro" id="IPR043128">
    <property type="entry name" value="Rev_trsase/Diguanyl_cyclase"/>
</dbReference>
<feature type="transmembrane region" description="Helical" evidence="1">
    <location>
        <begin position="178"/>
        <end position="199"/>
    </location>
</feature>
<dbReference type="InterPro" id="IPR000160">
    <property type="entry name" value="GGDEF_dom"/>
</dbReference>
<evidence type="ECO:0000259" key="2">
    <source>
        <dbReference type="PROSITE" id="PS50887"/>
    </source>
</evidence>
<evidence type="ECO:0000313" key="4">
    <source>
        <dbReference type="Proteomes" id="UP000007054"/>
    </source>
</evidence>
<feature type="transmembrane region" description="Helical" evidence="1">
    <location>
        <begin position="367"/>
        <end position="385"/>
    </location>
</feature>
<organism evidence="3 4">
    <name type="scientific">Ruminococcus champanellensis (strain DSM 18848 / JCM 17042 / KCTC 15320 / 18P13)</name>
    <dbReference type="NCBI Taxonomy" id="213810"/>
    <lineage>
        <taxon>Bacteria</taxon>
        <taxon>Bacillati</taxon>
        <taxon>Bacillota</taxon>
        <taxon>Clostridia</taxon>
        <taxon>Eubacteriales</taxon>
        <taxon>Oscillospiraceae</taxon>
        <taxon>Ruminococcus</taxon>
    </lineage>
</organism>
<dbReference type="Gene3D" id="3.30.70.270">
    <property type="match status" value="1"/>
</dbReference>
<keyword evidence="1" id="KW-0812">Transmembrane</keyword>
<dbReference type="NCBIfam" id="TIGR00254">
    <property type="entry name" value="GGDEF"/>
    <property type="match status" value="1"/>
</dbReference>
<dbReference type="HOGENOM" id="CLU_034082_0_0_9"/>
<dbReference type="EMBL" id="FP929052">
    <property type="protein sequence ID" value="CBL16651.1"/>
    <property type="molecule type" value="Genomic_DNA"/>
</dbReference>
<evidence type="ECO:0000256" key="1">
    <source>
        <dbReference type="SAM" id="Phobius"/>
    </source>
</evidence>
<dbReference type="CDD" id="cd01949">
    <property type="entry name" value="GGDEF"/>
    <property type="match status" value="1"/>
</dbReference>
<feature type="transmembrane region" description="Helical" evidence="1">
    <location>
        <begin position="273"/>
        <end position="292"/>
    </location>
</feature>
<dbReference type="PATRIC" id="fig|213810.4.peg.325"/>
<feature type="transmembrane region" description="Helical" evidence="1">
    <location>
        <begin position="304"/>
        <end position="325"/>
    </location>
</feature>
<dbReference type="PANTHER" id="PTHR45138:SF9">
    <property type="entry name" value="DIGUANYLATE CYCLASE DGCM-RELATED"/>
    <property type="match status" value="1"/>
</dbReference>
<dbReference type="BioCyc" id="RCHA213810:RUM_RS02020-MONOMER"/>